<feature type="domain" description="Enoyl reductase (ER)" evidence="5">
    <location>
        <begin position="14"/>
        <end position="349"/>
    </location>
</feature>
<name>A0A1V4SFW9_RUMHU</name>
<dbReference type="Proteomes" id="UP000191554">
    <property type="component" value="Unassembled WGS sequence"/>
</dbReference>
<dbReference type="Gene3D" id="3.90.180.10">
    <property type="entry name" value="Medium-chain alcohol dehydrogenases, catalytic domain"/>
    <property type="match status" value="1"/>
</dbReference>
<keyword evidence="7" id="KW-1185">Reference proteome</keyword>
<dbReference type="SUPFAM" id="SSF50129">
    <property type="entry name" value="GroES-like"/>
    <property type="match status" value="1"/>
</dbReference>
<comment type="cofactor">
    <cofactor evidence="4">
        <name>Zn(2+)</name>
        <dbReference type="ChEBI" id="CHEBI:29105"/>
    </cofactor>
</comment>
<dbReference type="EMBL" id="MZGX01000024">
    <property type="protein sequence ID" value="OPX42779.1"/>
    <property type="molecule type" value="Genomic_DNA"/>
</dbReference>
<proteinExistence type="inferred from homology"/>
<dbReference type="Pfam" id="PF00107">
    <property type="entry name" value="ADH_zinc_N"/>
    <property type="match status" value="1"/>
</dbReference>
<dbReference type="PROSITE" id="PS00059">
    <property type="entry name" value="ADH_ZINC"/>
    <property type="match status" value="1"/>
</dbReference>
<protein>
    <submittedName>
        <fullName evidence="6">Galactitol-1-phosphate 5-dehydrogenase</fullName>
        <ecNumber evidence="6">1.1.1.251</ecNumber>
    </submittedName>
</protein>
<accession>A0A1V4SFW9</accession>
<dbReference type="OrthoDB" id="9769198at2"/>
<dbReference type="InterPro" id="IPR020843">
    <property type="entry name" value="ER"/>
</dbReference>
<evidence type="ECO:0000256" key="2">
    <source>
        <dbReference type="ARBA" id="ARBA00022833"/>
    </source>
</evidence>
<keyword evidence="2 4" id="KW-0862">Zinc</keyword>
<dbReference type="GO" id="GO:0008868">
    <property type="term" value="F:galactitol-1-phosphate 5-dehydrogenase activity"/>
    <property type="evidence" value="ECO:0007669"/>
    <property type="project" value="UniProtKB-EC"/>
</dbReference>
<evidence type="ECO:0000256" key="3">
    <source>
        <dbReference type="ARBA" id="ARBA00023002"/>
    </source>
</evidence>
<comment type="similarity">
    <text evidence="4">Belongs to the zinc-containing alcohol dehydrogenase family.</text>
</comment>
<sequence length="354" mass="38630">MPDKMRAVQLFAPGRVSCELIDIPAITNPKNLIIKVQACGVCGSDIPRVMSKGAYRYPIVIGHEFAGEVVEAGPDVKTAKKGDRVTAMPLVNCKECDFCKIGQAVACDNYDYYGSRIDGAMAEYIEVSEENIVHIPDSVSYYEAAMADPVSVALHAVRKANVEAGQTVVVFGLGAIGFIAVQWLKNLGCHKVIAVDIIDEKLELAEKLGADLCLNGAKCDAVKSIMEYTDGRGADAAIELAGSTFTQVQAIDSVRKLGTVVFCGIAYNDLMLPNKTLGKILRGELNIKGSWNSSIAPLPINEWKSALMFVETGKIKLKDLITHVVRLEDCQDAFEMMYHKKEMFTKVIFDPNKK</sequence>
<keyword evidence="3 6" id="KW-0560">Oxidoreductase</keyword>
<dbReference type="EC" id="1.1.1.251" evidence="6"/>
<dbReference type="InterPro" id="IPR013149">
    <property type="entry name" value="ADH-like_C"/>
</dbReference>
<organism evidence="6 7">
    <name type="scientific">Ruminiclostridium hungatei</name>
    <name type="common">Clostridium hungatei</name>
    <dbReference type="NCBI Taxonomy" id="48256"/>
    <lineage>
        <taxon>Bacteria</taxon>
        <taxon>Bacillati</taxon>
        <taxon>Bacillota</taxon>
        <taxon>Clostridia</taxon>
        <taxon>Eubacteriales</taxon>
        <taxon>Oscillospiraceae</taxon>
        <taxon>Ruminiclostridium</taxon>
    </lineage>
</organism>
<dbReference type="Pfam" id="PF08240">
    <property type="entry name" value="ADH_N"/>
    <property type="match status" value="1"/>
</dbReference>
<dbReference type="RefSeq" id="WP_080065702.1">
    <property type="nucleotide sequence ID" value="NZ_MZGX01000024.1"/>
</dbReference>
<dbReference type="InterPro" id="IPR002328">
    <property type="entry name" value="ADH_Zn_CS"/>
</dbReference>
<evidence type="ECO:0000256" key="4">
    <source>
        <dbReference type="RuleBase" id="RU361277"/>
    </source>
</evidence>
<evidence type="ECO:0000313" key="7">
    <source>
        <dbReference type="Proteomes" id="UP000191554"/>
    </source>
</evidence>
<dbReference type="PANTHER" id="PTHR43401">
    <property type="entry name" value="L-THREONINE 3-DEHYDROGENASE"/>
    <property type="match status" value="1"/>
</dbReference>
<dbReference type="SMART" id="SM00829">
    <property type="entry name" value="PKS_ER"/>
    <property type="match status" value="1"/>
</dbReference>
<comment type="caution">
    <text evidence="6">The sequence shown here is derived from an EMBL/GenBank/DDBJ whole genome shotgun (WGS) entry which is preliminary data.</text>
</comment>
<dbReference type="InterPro" id="IPR050129">
    <property type="entry name" value="Zn_alcohol_dh"/>
</dbReference>
<evidence type="ECO:0000259" key="5">
    <source>
        <dbReference type="SMART" id="SM00829"/>
    </source>
</evidence>
<gene>
    <name evidence="6" type="primary">gatD</name>
    <name evidence="6" type="ORF">CLHUN_32630</name>
</gene>
<dbReference type="PANTHER" id="PTHR43401:SF2">
    <property type="entry name" value="L-THREONINE 3-DEHYDROGENASE"/>
    <property type="match status" value="1"/>
</dbReference>
<dbReference type="AlphaFoldDB" id="A0A1V4SFW9"/>
<dbReference type="CDD" id="cd08236">
    <property type="entry name" value="sugar_DH"/>
    <property type="match status" value="1"/>
</dbReference>
<dbReference type="Gene3D" id="3.40.50.720">
    <property type="entry name" value="NAD(P)-binding Rossmann-like Domain"/>
    <property type="match status" value="1"/>
</dbReference>
<evidence type="ECO:0000256" key="1">
    <source>
        <dbReference type="ARBA" id="ARBA00022723"/>
    </source>
</evidence>
<reference evidence="6 7" key="1">
    <citation type="submission" date="2017-03" db="EMBL/GenBank/DDBJ databases">
        <title>Genome sequence of Clostridium hungatei DSM 14427.</title>
        <authorList>
            <person name="Poehlein A."/>
            <person name="Daniel R."/>
        </authorList>
    </citation>
    <scope>NUCLEOTIDE SEQUENCE [LARGE SCALE GENOMIC DNA]</scope>
    <source>
        <strain evidence="6 7">DSM 14427</strain>
    </source>
</reference>
<dbReference type="InterPro" id="IPR036291">
    <property type="entry name" value="NAD(P)-bd_dom_sf"/>
</dbReference>
<keyword evidence="1 4" id="KW-0479">Metal-binding</keyword>
<dbReference type="STRING" id="48256.CLHUN_32630"/>
<dbReference type="SUPFAM" id="SSF51735">
    <property type="entry name" value="NAD(P)-binding Rossmann-fold domains"/>
    <property type="match status" value="1"/>
</dbReference>
<dbReference type="InterPro" id="IPR013154">
    <property type="entry name" value="ADH-like_N"/>
</dbReference>
<evidence type="ECO:0000313" key="6">
    <source>
        <dbReference type="EMBL" id="OPX42779.1"/>
    </source>
</evidence>
<dbReference type="GO" id="GO:0008270">
    <property type="term" value="F:zinc ion binding"/>
    <property type="evidence" value="ECO:0007669"/>
    <property type="project" value="InterPro"/>
</dbReference>
<dbReference type="InterPro" id="IPR011032">
    <property type="entry name" value="GroES-like_sf"/>
</dbReference>